<dbReference type="SUPFAM" id="SSF52172">
    <property type="entry name" value="CheY-like"/>
    <property type="match status" value="1"/>
</dbReference>
<feature type="modified residue" description="4-aspartylphosphate" evidence="3">
    <location>
        <position position="116"/>
    </location>
</feature>
<accession>A0A2V0Q654</accession>
<dbReference type="SUPFAM" id="SSF55874">
    <property type="entry name" value="ATPase domain of HSP90 chaperone/DNA topoisomerase II/histidine kinase"/>
    <property type="match status" value="1"/>
</dbReference>
<proteinExistence type="predicted"/>
<dbReference type="Proteomes" id="UP000247480">
    <property type="component" value="Unassembled WGS sequence"/>
</dbReference>
<evidence type="ECO:0000256" key="2">
    <source>
        <dbReference type="ARBA" id="ARBA00023012"/>
    </source>
</evidence>
<reference evidence="5 6" key="1">
    <citation type="submission" date="2018-04" db="EMBL/GenBank/DDBJ databases">
        <title>Draft genome sequence of Pseudomonas syringae pv. actinidiae biovar 1 strains isolated from kiwifruit in Kagawa prefecture.</title>
        <authorList>
            <person name="Tabuchi M."/>
            <person name="Saito M."/>
            <person name="Fujiwara S."/>
            <person name="Sasa N."/>
            <person name="Akimitsu K."/>
            <person name="Gomi K."/>
            <person name="Konishi-Sugita S."/>
            <person name="Hamano K."/>
            <person name="Kataoka I."/>
        </authorList>
    </citation>
    <scope>NUCLEOTIDE SEQUENCE [LARGE SCALE GENOMIC DNA]</scope>
    <source>
        <strain evidence="5 6">MAFF212206</strain>
    </source>
</reference>
<dbReference type="InterPro" id="IPR011006">
    <property type="entry name" value="CheY-like_superfamily"/>
</dbReference>
<evidence type="ECO:0000259" key="4">
    <source>
        <dbReference type="PROSITE" id="PS50110"/>
    </source>
</evidence>
<sequence length="199" mass="21633">MREERDQDIEGVGLGLSIVNRVATLLKLHVGINSRLEKGTAVVLSGLPIVNALQVAPTPDIDWNKHLLGGLRVLLIEDNYNVLQATAMLLRKWGCDVQTAPATPEASVDCDLVVTDFDLDRSATGADCIRYLSELHGRRIPAIVITGHAIQHVQQSLNDPQIPVLSKPVRPAELRSLLLSFKMDLLQTATPDRASLAGP</sequence>
<evidence type="ECO:0000313" key="5">
    <source>
        <dbReference type="EMBL" id="GBH07667.1"/>
    </source>
</evidence>
<dbReference type="AlphaFoldDB" id="A0A2V0Q654"/>
<dbReference type="InterPro" id="IPR001789">
    <property type="entry name" value="Sig_transdc_resp-reg_receiver"/>
</dbReference>
<evidence type="ECO:0000256" key="1">
    <source>
        <dbReference type="ARBA" id="ARBA00022553"/>
    </source>
</evidence>
<dbReference type="Gene3D" id="3.30.565.10">
    <property type="entry name" value="Histidine kinase-like ATPase, C-terminal domain"/>
    <property type="match status" value="1"/>
</dbReference>
<comment type="caution">
    <text evidence="5">The sequence shown here is derived from an EMBL/GenBank/DDBJ whole genome shotgun (WGS) entry which is preliminary data.</text>
</comment>
<evidence type="ECO:0000313" key="6">
    <source>
        <dbReference type="Proteomes" id="UP000247480"/>
    </source>
</evidence>
<keyword evidence="1 3" id="KW-0597">Phosphoprotein</keyword>
<dbReference type="PANTHER" id="PTHR45339">
    <property type="entry name" value="HYBRID SIGNAL TRANSDUCTION HISTIDINE KINASE J"/>
    <property type="match status" value="1"/>
</dbReference>
<keyword evidence="2" id="KW-0902">Two-component regulatory system</keyword>
<protein>
    <recommendedName>
        <fullName evidence="4">Response regulatory domain-containing protein</fullName>
    </recommendedName>
</protein>
<dbReference type="PROSITE" id="PS50110">
    <property type="entry name" value="RESPONSE_REGULATORY"/>
    <property type="match status" value="1"/>
</dbReference>
<dbReference type="SMART" id="SM00448">
    <property type="entry name" value="REC"/>
    <property type="match status" value="1"/>
</dbReference>
<dbReference type="Gene3D" id="3.40.50.2300">
    <property type="match status" value="1"/>
</dbReference>
<dbReference type="PANTHER" id="PTHR45339:SF1">
    <property type="entry name" value="HYBRID SIGNAL TRANSDUCTION HISTIDINE KINASE J"/>
    <property type="match status" value="1"/>
</dbReference>
<evidence type="ECO:0000256" key="3">
    <source>
        <dbReference type="PROSITE-ProRule" id="PRU00169"/>
    </source>
</evidence>
<feature type="domain" description="Response regulatory" evidence="4">
    <location>
        <begin position="72"/>
        <end position="182"/>
    </location>
</feature>
<gene>
    <name evidence="5" type="ORF">KPSA1_01027</name>
</gene>
<dbReference type="InterPro" id="IPR036890">
    <property type="entry name" value="HATPase_C_sf"/>
</dbReference>
<dbReference type="EMBL" id="BGJZ01000041">
    <property type="protein sequence ID" value="GBH07667.1"/>
    <property type="molecule type" value="Genomic_DNA"/>
</dbReference>
<organism evidence="5 6">
    <name type="scientific">Pseudomonas syringae pv. actinidiae</name>
    <dbReference type="NCBI Taxonomy" id="103796"/>
    <lineage>
        <taxon>Bacteria</taxon>
        <taxon>Pseudomonadati</taxon>
        <taxon>Pseudomonadota</taxon>
        <taxon>Gammaproteobacteria</taxon>
        <taxon>Pseudomonadales</taxon>
        <taxon>Pseudomonadaceae</taxon>
        <taxon>Pseudomonas</taxon>
        <taxon>Pseudomonas syringae</taxon>
    </lineage>
</organism>
<name>A0A2V0Q654_PSESF</name>
<dbReference type="GO" id="GO:0000160">
    <property type="term" value="P:phosphorelay signal transduction system"/>
    <property type="evidence" value="ECO:0007669"/>
    <property type="project" value="UniProtKB-KW"/>
</dbReference>
<dbReference type="Pfam" id="PF00072">
    <property type="entry name" value="Response_reg"/>
    <property type="match status" value="1"/>
</dbReference>